<sequence length="138" mass="15840">MISLIFSNQTKPLSTTPRRDPVDVFENSLTQQIDACKLAQQGEAYILKRRRYNGGKEHYLDVPLRLWWWQHEGQYYVTLKYSSQTVAINGHKSIVAGTSLSDVEAVLTAVLNAIEIDDADVVDAIHDAYERTRWKKMQ</sequence>
<reference evidence="1" key="1">
    <citation type="journal article" date="2014" name="Int. J. Syst. Evol. Microbiol.">
        <title>Complete genome sequence of Corynebacterium casei LMG S-19264T (=DSM 44701T), isolated from a smear-ripened cheese.</title>
        <authorList>
            <consortium name="US DOE Joint Genome Institute (JGI-PGF)"/>
            <person name="Walter F."/>
            <person name="Albersmeier A."/>
            <person name="Kalinowski J."/>
            <person name="Ruckert C."/>
        </authorList>
    </citation>
    <scope>NUCLEOTIDE SEQUENCE</scope>
    <source>
        <strain evidence="1">CGMCC 1.15254</strain>
    </source>
</reference>
<name>A0A917C7P1_9PROT</name>
<evidence type="ECO:0000313" key="2">
    <source>
        <dbReference type="Proteomes" id="UP000632498"/>
    </source>
</evidence>
<dbReference type="EMBL" id="BMHV01000047">
    <property type="protein sequence ID" value="GGF76253.1"/>
    <property type="molecule type" value="Genomic_DNA"/>
</dbReference>
<reference evidence="1" key="2">
    <citation type="submission" date="2020-09" db="EMBL/GenBank/DDBJ databases">
        <authorList>
            <person name="Sun Q."/>
            <person name="Zhou Y."/>
        </authorList>
    </citation>
    <scope>NUCLEOTIDE SEQUENCE</scope>
    <source>
        <strain evidence="1">CGMCC 1.15254</strain>
    </source>
</reference>
<keyword evidence="2" id="KW-1185">Reference proteome</keyword>
<evidence type="ECO:0000313" key="1">
    <source>
        <dbReference type="EMBL" id="GGF76253.1"/>
    </source>
</evidence>
<dbReference type="AlphaFoldDB" id="A0A917C7P1"/>
<gene>
    <name evidence="1" type="ORF">GCM10011332_32770</name>
</gene>
<organism evidence="1 2">
    <name type="scientific">Terasakiella brassicae</name>
    <dbReference type="NCBI Taxonomy" id="1634917"/>
    <lineage>
        <taxon>Bacteria</taxon>
        <taxon>Pseudomonadati</taxon>
        <taxon>Pseudomonadota</taxon>
        <taxon>Alphaproteobacteria</taxon>
        <taxon>Rhodospirillales</taxon>
        <taxon>Terasakiellaceae</taxon>
        <taxon>Terasakiella</taxon>
    </lineage>
</organism>
<dbReference type="RefSeq" id="WP_188667214.1">
    <property type="nucleotide sequence ID" value="NZ_BMHV01000047.1"/>
</dbReference>
<dbReference type="Proteomes" id="UP000632498">
    <property type="component" value="Unassembled WGS sequence"/>
</dbReference>
<comment type="caution">
    <text evidence="1">The sequence shown here is derived from an EMBL/GenBank/DDBJ whole genome shotgun (WGS) entry which is preliminary data.</text>
</comment>
<proteinExistence type="predicted"/>
<accession>A0A917C7P1</accession>
<protein>
    <submittedName>
        <fullName evidence="1">Uncharacterized protein</fullName>
    </submittedName>
</protein>